<keyword evidence="1" id="KW-0812">Transmembrane</keyword>
<dbReference type="AlphaFoldDB" id="A0A0G1X7V2"/>
<protein>
    <submittedName>
        <fullName evidence="2">Uncharacterized protein</fullName>
    </submittedName>
</protein>
<evidence type="ECO:0000313" key="3">
    <source>
        <dbReference type="Proteomes" id="UP000033882"/>
    </source>
</evidence>
<feature type="transmembrane region" description="Helical" evidence="1">
    <location>
        <begin position="6"/>
        <end position="22"/>
    </location>
</feature>
<keyword evidence="1" id="KW-1133">Transmembrane helix</keyword>
<organism evidence="2 3">
    <name type="scientific">Candidatus Wolfebacteria bacterium GW2011_GWA2_47_9b</name>
    <dbReference type="NCBI Taxonomy" id="1619005"/>
    <lineage>
        <taxon>Bacteria</taxon>
        <taxon>Candidatus Wolfeibacteriota</taxon>
    </lineage>
</organism>
<reference evidence="2 3" key="1">
    <citation type="journal article" date="2015" name="Nature">
        <title>rRNA introns, odd ribosomes, and small enigmatic genomes across a large radiation of phyla.</title>
        <authorList>
            <person name="Brown C.T."/>
            <person name="Hug L.A."/>
            <person name="Thomas B.C."/>
            <person name="Sharon I."/>
            <person name="Castelle C.J."/>
            <person name="Singh A."/>
            <person name="Wilkins M.J."/>
            <person name="Williams K.H."/>
            <person name="Banfield J.F."/>
        </authorList>
    </citation>
    <scope>NUCLEOTIDE SEQUENCE [LARGE SCALE GENOMIC DNA]</scope>
</reference>
<gene>
    <name evidence="2" type="ORF">UY19_C0002G0023</name>
</gene>
<proteinExistence type="predicted"/>
<name>A0A0G1X7V2_9BACT</name>
<comment type="caution">
    <text evidence="2">The sequence shown here is derived from an EMBL/GenBank/DDBJ whole genome shotgun (WGS) entry which is preliminary data.</text>
</comment>
<dbReference type="Proteomes" id="UP000033882">
    <property type="component" value="Unassembled WGS sequence"/>
</dbReference>
<evidence type="ECO:0000256" key="1">
    <source>
        <dbReference type="SAM" id="Phobius"/>
    </source>
</evidence>
<dbReference type="EMBL" id="LCPB01000002">
    <property type="protein sequence ID" value="KKU90450.1"/>
    <property type="molecule type" value="Genomic_DNA"/>
</dbReference>
<accession>A0A0G1X7V2</accession>
<keyword evidence="1" id="KW-0472">Membrane</keyword>
<sequence>MTKHIGSIIAWIIIAGVILYAARHFSDIVGGVTYVKQSIDEQEVPDAVELLFK</sequence>
<evidence type="ECO:0000313" key="2">
    <source>
        <dbReference type="EMBL" id="KKU90450.1"/>
    </source>
</evidence>